<evidence type="ECO:0000313" key="4">
    <source>
        <dbReference type="WBParaSite" id="SCUD_0002242901-mRNA-1"/>
    </source>
</evidence>
<protein>
    <submittedName>
        <fullName evidence="2 4">Uncharacterized protein</fullName>
    </submittedName>
</protein>
<sequence length="128" mass="14739">MRSVKPASTRPQSTDVFVQPDLRYGTHVFVRRDSHRRPFESAYEGPFKVLQRESKYYIVDKNGINDNISIDRLKAAYLKGNHIHVNFPSVQSHNTTPTLIIPQSTTNTSDDTPNVSENKLKRRVLEEE</sequence>
<dbReference type="WBParaSite" id="SCUD_0002242901-mRNA-1">
    <property type="protein sequence ID" value="SCUD_0002242901-mRNA-1"/>
    <property type="gene ID" value="SCUD_0002242901"/>
</dbReference>
<name>A0A183L513_9TREM</name>
<dbReference type="STRING" id="6186.A0A183L513"/>
<gene>
    <name evidence="2" type="ORF">SCUD_LOCUS22426</name>
</gene>
<feature type="compositionally biased region" description="Polar residues" evidence="1">
    <location>
        <begin position="89"/>
        <end position="117"/>
    </location>
</feature>
<evidence type="ECO:0000313" key="3">
    <source>
        <dbReference type="Proteomes" id="UP000279833"/>
    </source>
</evidence>
<proteinExistence type="predicted"/>
<dbReference type="PANTHER" id="PTHR38681">
    <property type="entry name" value="RETROVIRUS-RELATED POL POLYPROTEIN FROM TRANSPOSON 412-LIKE PROTEIN-RELATED"/>
    <property type="match status" value="1"/>
</dbReference>
<keyword evidence="3" id="KW-1185">Reference proteome</keyword>
<feature type="region of interest" description="Disordered" evidence="1">
    <location>
        <begin position="89"/>
        <end position="128"/>
    </location>
</feature>
<reference evidence="4" key="1">
    <citation type="submission" date="2016-06" db="UniProtKB">
        <authorList>
            <consortium name="WormBaseParasite"/>
        </authorList>
    </citation>
    <scope>IDENTIFICATION</scope>
</reference>
<reference evidence="2 3" key="2">
    <citation type="submission" date="2018-11" db="EMBL/GenBank/DDBJ databases">
        <authorList>
            <consortium name="Pathogen Informatics"/>
        </authorList>
    </citation>
    <scope>NUCLEOTIDE SEQUENCE [LARGE SCALE GENOMIC DNA]</scope>
    <source>
        <strain evidence="2">Dakar</strain>
        <strain evidence="3">Dakar, Senegal</strain>
    </source>
</reference>
<accession>A0A183L513</accession>
<evidence type="ECO:0000256" key="1">
    <source>
        <dbReference type="SAM" id="MobiDB-lite"/>
    </source>
</evidence>
<dbReference type="AlphaFoldDB" id="A0A183L513"/>
<evidence type="ECO:0000313" key="2">
    <source>
        <dbReference type="EMBL" id="VDP78913.1"/>
    </source>
</evidence>
<dbReference type="EMBL" id="UZAK01049361">
    <property type="protein sequence ID" value="VDP78913.1"/>
    <property type="molecule type" value="Genomic_DNA"/>
</dbReference>
<organism evidence="4">
    <name type="scientific">Schistosoma curassoni</name>
    <dbReference type="NCBI Taxonomy" id="6186"/>
    <lineage>
        <taxon>Eukaryota</taxon>
        <taxon>Metazoa</taxon>
        <taxon>Spiralia</taxon>
        <taxon>Lophotrochozoa</taxon>
        <taxon>Platyhelminthes</taxon>
        <taxon>Trematoda</taxon>
        <taxon>Digenea</taxon>
        <taxon>Strigeidida</taxon>
        <taxon>Schistosomatoidea</taxon>
        <taxon>Schistosomatidae</taxon>
        <taxon>Schistosoma</taxon>
    </lineage>
</organism>
<dbReference type="Proteomes" id="UP000279833">
    <property type="component" value="Unassembled WGS sequence"/>
</dbReference>
<dbReference type="PANTHER" id="PTHR38681:SF1">
    <property type="entry name" value="RETROVIRUS-RELATED POL POLYPROTEIN FROM TRANSPOSON 412-LIKE PROTEIN"/>
    <property type="match status" value="1"/>
</dbReference>